<protein>
    <submittedName>
        <fullName evidence="4">Phosphopantothenoylcysteine decarboxylase (PPCDC) (Halotolerance protein HAL3) (OsHAL3)</fullName>
    </submittedName>
</protein>
<proteinExistence type="inferred from homology"/>
<dbReference type="InterPro" id="IPR003382">
    <property type="entry name" value="Flavoprotein"/>
</dbReference>
<dbReference type="PANTHER" id="PTHR14359">
    <property type="entry name" value="HOMO-OLIGOMERIC FLAVIN CONTAINING CYS DECARBOXYLASE FAMILY"/>
    <property type="match status" value="1"/>
</dbReference>
<evidence type="ECO:0000259" key="3">
    <source>
        <dbReference type="Pfam" id="PF02441"/>
    </source>
</evidence>
<accession>A0ABP0P3B3</accession>
<evidence type="ECO:0000313" key="5">
    <source>
        <dbReference type="Proteomes" id="UP001642464"/>
    </source>
</evidence>
<dbReference type="Pfam" id="PF02441">
    <property type="entry name" value="Flavoprotein"/>
    <property type="match status" value="1"/>
</dbReference>
<gene>
    <name evidence="4" type="ORF">SCF082_LOCUS34733</name>
</gene>
<organism evidence="4 5">
    <name type="scientific">Durusdinium trenchii</name>
    <dbReference type="NCBI Taxonomy" id="1381693"/>
    <lineage>
        <taxon>Eukaryota</taxon>
        <taxon>Sar</taxon>
        <taxon>Alveolata</taxon>
        <taxon>Dinophyceae</taxon>
        <taxon>Suessiales</taxon>
        <taxon>Symbiodiniaceae</taxon>
        <taxon>Durusdinium</taxon>
    </lineage>
</organism>
<keyword evidence="1" id="KW-0173">Coenzyme A biosynthesis</keyword>
<dbReference type="Gene3D" id="3.40.50.1950">
    <property type="entry name" value="Flavin prenyltransferase-like"/>
    <property type="match status" value="1"/>
</dbReference>
<dbReference type="Proteomes" id="UP001642464">
    <property type="component" value="Unassembled WGS sequence"/>
</dbReference>
<evidence type="ECO:0000256" key="1">
    <source>
        <dbReference type="ARBA" id="ARBA00022993"/>
    </source>
</evidence>
<dbReference type="InterPro" id="IPR036551">
    <property type="entry name" value="Flavin_trans-like"/>
</dbReference>
<dbReference type="EMBL" id="CAXAMM010032215">
    <property type="protein sequence ID" value="CAK9069354.1"/>
    <property type="molecule type" value="Genomic_DNA"/>
</dbReference>
<comment type="similarity">
    <text evidence="2">Belongs to the HFCD (homooligomeric flavin containing Cys decarboxylase) superfamily.</text>
</comment>
<sequence length="277" mass="30022">RPRVIVGACGSVAAVKVPEIVARLHDGGAEVRVVLTKSAEHFIKESSRSYNATWHARFAELQSEGFVATYLDEHEWRYKKVGKDPVVHIELRKWADLMLVAPLSANTLAKLAGGLCDNLLTCVARAWDLSKPLVVAPAMNSFMWAHPLTAAQLGSLKSMGVQVIDPIIKTLACGDTGSGALASVDSIVEQVLGAADIPSPIPAPQVAFHVVNEPLDEHERVVFDAERELAGLGSLQLVPRVRDRATTEIVGHFVSDTQYHGHRSEVISRCLRPSFAS</sequence>
<feature type="domain" description="Flavoprotein" evidence="3">
    <location>
        <begin position="3"/>
        <end position="193"/>
    </location>
</feature>
<comment type="caution">
    <text evidence="4">The sequence shown here is derived from an EMBL/GenBank/DDBJ whole genome shotgun (WGS) entry which is preliminary data.</text>
</comment>
<evidence type="ECO:0000313" key="4">
    <source>
        <dbReference type="EMBL" id="CAK9069354.1"/>
    </source>
</evidence>
<reference evidence="4 5" key="1">
    <citation type="submission" date="2024-02" db="EMBL/GenBank/DDBJ databases">
        <authorList>
            <person name="Chen Y."/>
            <person name="Shah S."/>
            <person name="Dougan E. K."/>
            <person name="Thang M."/>
            <person name="Chan C."/>
        </authorList>
    </citation>
    <scope>NUCLEOTIDE SEQUENCE [LARGE SCALE GENOMIC DNA]</scope>
</reference>
<feature type="non-terminal residue" evidence="4">
    <location>
        <position position="277"/>
    </location>
</feature>
<keyword evidence="5" id="KW-1185">Reference proteome</keyword>
<name>A0ABP0P3B3_9DINO</name>
<feature type="non-terminal residue" evidence="4">
    <location>
        <position position="1"/>
    </location>
</feature>
<evidence type="ECO:0000256" key="2">
    <source>
        <dbReference type="ARBA" id="ARBA00038350"/>
    </source>
</evidence>
<dbReference type="PANTHER" id="PTHR14359:SF6">
    <property type="entry name" value="PHOSPHOPANTOTHENOYLCYSTEINE DECARBOXYLASE"/>
    <property type="match status" value="1"/>
</dbReference>
<dbReference type="SUPFAM" id="SSF52507">
    <property type="entry name" value="Homo-oligomeric flavin-containing Cys decarboxylases, HFCD"/>
    <property type="match status" value="1"/>
</dbReference>